<dbReference type="Gene3D" id="3.80.10.10">
    <property type="entry name" value="Ribonuclease Inhibitor"/>
    <property type="match status" value="1"/>
</dbReference>
<dbReference type="AlphaFoldDB" id="F0ZIR4"/>
<dbReference type="eggNOG" id="ENOG502RI9W">
    <property type="taxonomic scope" value="Eukaryota"/>
</dbReference>
<protein>
    <submittedName>
        <fullName evidence="1">Uncharacterized protein</fullName>
    </submittedName>
</protein>
<dbReference type="InParanoid" id="F0ZIR4"/>
<organism evidence="1 2">
    <name type="scientific">Dictyostelium purpureum</name>
    <name type="common">Slime mold</name>
    <dbReference type="NCBI Taxonomy" id="5786"/>
    <lineage>
        <taxon>Eukaryota</taxon>
        <taxon>Amoebozoa</taxon>
        <taxon>Evosea</taxon>
        <taxon>Eumycetozoa</taxon>
        <taxon>Dictyostelia</taxon>
        <taxon>Dictyosteliales</taxon>
        <taxon>Dictyosteliaceae</taxon>
        <taxon>Dictyostelium</taxon>
    </lineage>
</organism>
<dbReference type="KEGG" id="dpp:DICPUDRAFT_151405"/>
<dbReference type="EMBL" id="GL871035">
    <property type="protein sequence ID" value="EGC36170.1"/>
    <property type="molecule type" value="Genomic_DNA"/>
</dbReference>
<dbReference type="VEuPathDB" id="AmoebaDB:DICPUDRAFT_151405"/>
<proteinExistence type="predicted"/>
<dbReference type="PANTHER" id="PTHR32423:SF65">
    <property type="entry name" value="F-BOX DOMAIN-CONTAINING PROTEIN"/>
    <property type="match status" value="1"/>
</dbReference>
<dbReference type="FunCoup" id="F0ZIR4">
    <property type="interactions" value="935"/>
</dbReference>
<keyword evidence="2" id="KW-1185">Reference proteome</keyword>
<dbReference type="RefSeq" id="XP_003287303.1">
    <property type="nucleotide sequence ID" value="XM_003287255.1"/>
</dbReference>
<evidence type="ECO:0000313" key="1">
    <source>
        <dbReference type="EMBL" id="EGC36170.1"/>
    </source>
</evidence>
<dbReference type="InterPro" id="IPR032675">
    <property type="entry name" value="LRR_dom_sf"/>
</dbReference>
<evidence type="ECO:0000313" key="2">
    <source>
        <dbReference type="Proteomes" id="UP000001064"/>
    </source>
</evidence>
<dbReference type="GeneID" id="10501184"/>
<name>F0ZIR4_DICPU</name>
<reference evidence="2" key="1">
    <citation type="journal article" date="2011" name="Genome Biol.">
        <title>Comparative genomics of the social amoebae Dictyostelium discoideum and Dictyostelium purpureum.</title>
        <authorList>
            <consortium name="US DOE Joint Genome Institute (JGI-PGF)"/>
            <person name="Sucgang R."/>
            <person name="Kuo A."/>
            <person name="Tian X."/>
            <person name="Salerno W."/>
            <person name="Parikh A."/>
            <person name="Feasley C.L."/>
            <person name="Dalin E."/>
            <person name="Tu H."/>
            <person name="Huang E."/>
            <person name="Barry K."/>
            <person name="Lindquist E."/>
            <person name="Shapiro H."/>
            <person name="Bruce D."/>
            <person name="Schmutz J."/>
            <person name="Salamov A."/>
            <person name="Fey P."/>
            <person name="Gaudet P."/>
            <person name="Anjard C."/>
            <person name="Babu M.M."/>
            <person name="Basu S."/>
            <person name="Bushmanova Y."/>
            <person name="van der Wel H."/>
            <person name="Katoh-Kurasawa M."/>
            <person name="Dinh C."/>
            <person name="Coutinho P.M."/>
            <person name="Saito T."/>
            <person name="Elias M."/>
            <person name="Schaap P."/>
            <person name="Kay R.R."/>
            <person name="Henrissat B."/>
            <person name="Eichinger L."/>
            <person name="Rivero F."/>
            <person name="Putnam N.H."/>
            <person name="West C.M."/>
            <person name="Loomis W.F."/>
            <person name="Chisholm R.L."/>
            <person name="Shaulsky G."/>
            <person name="Strassmann J.E."/>
            <person name="Queller D.C."/>
            <person name="Kuspa A."/>
            <person name="Grigoriev I.V."/>
        </authorList>
    </citation>
    <scope>NUCLEOTIDE SEQUENCE [LARGE SCALE GENOMIC DNA]</scope>
    <source>
        <strain evidence="2">QSDP1</strain>
    </source>
</reference>
<dbReference type="PANTHER" id="PTHR32423">
    <property type="entry name" value="SAP DOMAIN-CONTAINING PROTEIN-RELATED"/>
    <property type="match status" value="1"/>
</dbReference>
<accession>F0ZIR4</accession>
<gene>
    <name evidence="1" type="ORF">DICPUDRAFT_151405</name>
</gene>
<dbReference type="Proteomes" id="UP000001064">
    <property type="component" value="Unassembled WGS sequence"/>
</dbReference>
<sequence length="475" mass="55208">MIFPNYLYDKITKYIIDYLYIYKLKYNDNQLSNYTYNNLEIINLSLVNKQFFEFVSVYIKDVLSFKNYKYLAPLVDNPNSIFNDQNISVKIYHSYLDYKNGLGGAGNTDQYRKILIDCDEEETLELFLSNKTFSNNVFVNVTLSMTNGSEIYQDNLGFQKIEEISNRIQINIILLFIDNNNIQNSQEAFEKIIKLKSKSIIIYNFKEVSKKNGIAPSAHELSNIKNETHQIKVFYVPEIELYDYVRLFNGKAIREENSIMEMNKKDWDTTINMLSSNKTIEHFSLSAFGFDFTSSERKGSILPFSNTKLDLSVVTKDLKTVLTSPNNNIRSLELGLFGQFIKDKLILEGLSENQTIIKLSLFSTPANDIITQVLPKNRTLRNLSITDKTKHIIESIKLLSKTANIDLYSVSFHLYHEENVMQSILSVLHDKKNSFQSIKEINFYFFKINFKNYSYSNSNYFLKDSNTLVNLFCLG</sequence>